<comment type="caution">
    <text evidence="2">The sequence shown here is derived from an EMBL/GenBank/DDBJ whole genome shotgun (WGS) entry which is preliminary data.</text>
</comment>
<dbReference type="GO" id="GO:0003677">
    <property type="term" value="F:DNA binding"/>
    <property type="evidence" value="ECO:0007669"/>
    <property type="project" value="UniProtKB-KW"/>
</dbReference>
<keyword evidence="2" id="KW-0238">DNA-binding</keyword>
<proteinExistence type="predicted"/>
<name>A0A839F6P3_9GAMM</name>
<feature type="signal peptide" evidence="1">
    <location>
        <begin position="1"/>
        <end position="29"/>
    </location>
</feature>
<keyword evidence="1" id="KW-0732">Signal</keyword>
<evidence type="ECO:0000313" key="3">
    <source>
        <dbReference type="Proteomes" id="UP000550401"/>
    </source>
</evidence>
<evidence type="ECO:0000313" key="2">
    <source>
        <dbReference type="EMBL" id="MBA8887841.1"/>
    </source>
</evidence>
<reference evidence="2 3" key="1">
    <citation type="submission" date="2020-07" db="EMBL/GenBank/DDBJ databases">
        <title>Genomic Encyclopedia of Type Strains, Phase IV (KMG-V): Genome sequencing to study the core and pangenomes of soil and plant-associated prokaryotes.</title>
        <authorList>
            <person name="Whitman W."/>
        </authorList>
    </citation>
    <scope>NUCLEOTIDE SEQUENCE [LARGE SCALE GENOMIC DNA]</scope>
    <source>
        <strain evidence="2 3">RH2WT43</strain>
    </source>
</reference>
<organism evidence="2 3">
    <name type="scientific">Dokdonella fugitiva</name>
    <dbReference type="NCBI Taxonomy" id="328517"/>
    <lineage>
        <taxon>Bacteria</taxon>
        <taxon>Pseudomonadati</taxon>
        <taxon>Pseudomonadota</taxon>
        <taxon>Gammaproteobacteria</taxon>
        <taxon>Lysobacterales</taxon>
        <taxon>Rhodanobacteraceae</taxon>
        <taxon>Dokdonella</taxon>
    </lineage>
</organism>
<accession>A0A839F6P3</accession>
<dbReference type="RefSeq" id="WP_182530875.1">
    <property type="nucleotide sequence ID" value="NZ_JACGXL010000002.1"/>
</dbReference>
<protein>
    <submittedName>
        <fullName evidence="2">DNA-binding GntR family transcriptional regulator</fullName>
    </submittedName>
</protein>
<evidence type="ECO:0000256" key="1">
    <source>
        <dbReference type="SAM" id="SignalP"/>
    </source>
</evidence>
<dbReference type="EMBL" id="JACGXL010000002">
    <property type="protein sequence ID" value="MBA8887841.1"/>
    <property type="molecule type" value="Genomic_DNA"/>
</dbReference>
<sequence length="218" mass="21621">MNAHPTLVGAFALTLALVAAPWAATTSQAAPATTAPATAPAASKLHAAMRELWQGHAATTRDYADAVKAGDAAGAKKAADAVVGNAKKIADAVGGFYGDAAGKRMLELLAGHWAGVKALTDAGKAGDGAAGAKAMQDLAANADAIAKFLSAANPNLPESAVKGLLVTHAGHHANLIGDIMKGDAAAATKTWSAMQAHMDTIADALADGIARQFPAKAG</sequence>
<dbReference type="Proteomes" id="UP000550401">
    <property type="component" value="Unassembled WGS sequence"/>
</dbReference>
<keyword evidence="3" id="KW-1185">Reference proteome</keyword>
<feature type="chain" id="PRO_5032284333" evidence="1">
    <location>
        <begin position="30"/>
        <end position="218"/>
    </location>
</feature>
<gene>
    <name evidence="2" type="ORF">FHW12_002055</name>
</gene>
<dbReference type="AlphaFoldDB" id="A0A839F6P3"/>